<evidence type="ECO:0000256" key="3">
    <source>
        <dbReference type="ARBA" id="ARBA00022692"/>
    </source>
</evidence>
<evidence type="ECO:0000256" key="2">
    <source>
        <dbReference type="ARBA" id="ARBA00010642"/>
    </source>
</evidence>
<feature type="chain" id="PRO_5014877612" description="ML-like domain-containing protein" evidence="9">
    <location>
        <begin position="22"/>
        <end position="764"/>
    </location>
</feature>
<evidence type="ECO:0000256" key="5">
    <source>
        <dbReference type="ARBA" id="ARBA00022989"/>
    </source>
</evidence>
<gene>
    <name evidence="11" type="ORF">MVES_002451</name>
</gene>
<evidence type="ECO:0000256" key="7">
    <source>
        <dbReference type="SAM" id="MobiDB-lite"/>
    </source>
</evidence>
<keyword evidence="6 8" id="KW-0472">Membrane</keyword>
<keyword evidence="5 8" id="KW-1133">Transmembrane helix</keyword>
<dbReference type="GO" id="GO:0016020">
    <property type="term" value="C:membrane"/>
    <property type="evidence" value="ECO:0007669"/>
    <property type="project" value="UniProtKB-SubCell"/>
</dbReference>
<feature type="transmembrane region" description="Helical" evidence="8">
    <location>
        <begin position="216"/>
        <end position="240"/>
    </location>
</feature>
<feature type="transmembrane region" description="Helical" evidence="8">
    <location>
        <begin position="563"/>
        <end position="583"/>
    </location>
</feature>
<organism evidence="11 12">
    <name type="scientific">Malassezia vespertilionis</name>
    <dbReference type="NCBI Taxonomy" id="2020962"/>
    <lineage>
        <taxon>Eukaryota</taxon>
        <taxon>Fungi</taxon>
        <taxon>Dikarya</taxon>
        <taxon>Basidiomycota</taxon>
        <taxon>Ustilaginomycotina</taxon>
        <taxon>Malasseziomycetes</taxon>
        <taxon>Malasseziales</taxon>
        <taxon>Malasseziaceae</taxon>
        <taxon>Malassezia</taxon>
    </lineage>
</organism>
<evidence type="ECO:0000256" key="1">
    <source>
        <dbReference type="ARBA" id="ARBA00004141"/>
    </source>
</evidence>
<dbReference type="Proteomes" id="UP000232875">
    <property type="component" value="Unassembled WGS sequence"/>
</dbReference>
<dbReference type="EMBL" id="KZ454991">
    <property type="protein sequence ID" value="PKI83618.1"/>
    <property type="molecule type" value="Genomic_DNA"/>
</dbReference>
<feature type="domain" description="ML-like" evidence="10">
    <location>
        <begin position="39"/>
        <end position="179"/>
    </location>
</feature>
<feature type="transmembrane region" description="Helical" evidence="8">
    <location>
        <begin position="653"/>
        <end position="682"/>
    </location>
</feature>
<dbReference type="Pfam" id="PF14558">
    <property type="entry name" value="TRP_N"/>
    <property type="match status" value="1"/>
</dbReference>
<evidence type="ECO:0000313" key="11">
    <source>
        <dbReference type="EMBL" id="PKI83618.1"/>
    </source>
</evidence>
<keyword evidence="4 9" id="KW-0732">Signal</keyword>
<keyword evidence="3 8" id="KW-0812">Transmembrane</keyword>
<protein>
    <recommendedName>
        <fullName evidence="10">ML-like domain-containing protein</fullName>
    </recommendedName>
</protein>
<evidence type="ECO:0000313" key="12">
    <source>
        <dbReference type="Proteomes" id="UP000232875"/>
    </source>
</evidence>
<proteinExistence type="inferred from homology"/>
<feature type="transmembrane region" description="Helical" evidence="8">
    <location>
        <begin position="620"/>
        <end position="641"/>
    </location>
</feature>
<feature type="transmembrane region" description="Helical" evidence="8">
    <location>
        <begin position="388"/>
        <end position="409"/>
    </location>
</feature>
<name>A0A2N1JAN1_9BASI</name>
<evidence type="ECO:0000256" key="6">
    <source>
        <dbReference type="ARBA" id="ARBA00023136"/>
    </source>
</evidence>
<reference evidence="11 12" key="1">
    <citation type="submission" date="2017-10" db="EMBL/GenBank/DDBJ databases">
        <title>A novel species of cold-tolerant Malassezia isolated from bats.</title>
        <authorList>
            <person name="Lorch J.M."/>
            <person name="Palmer J.M."/>
            <person name="Vanderwolf K.J."/>
            <person name="Schmidt K.Z."/>
            <person name="Verant M.L."/>
            <person name="Weller T.J."/>
            <person name="Blehert D.S."/>
        </authorList>
    </citation>
    <scope>NUCLEOTIDE SEQUENCE [LARGE SCALE GENOMIC DNA]</scope>
    <source>
        <strain evidence="11 12">NWHC:44797-103</strain>
    </source>
</reference>
<feature type="transmembrane region" description="Helical" evidence="8">
    <location>
        <begin position="183"/>
        <end position="204"/>
    </location>
</feature>
<dbReference type="STRING" id="2020962.A0A2N1JAN1"/>
<evidence type="ECO:0000256" key="9">
    <source>
        <dbReference type="SAM" id="SignalP"/>
    </source>
</evidence>
<comment type="similarity">
    <text evidence="2">Belongs to the transient receptor potential (TRP) ion channel family.</text>
</comment>
<dbReference type="OrthoDB" id="2115177at2759"/>
<dbReference type="GO" id="GO:0055085">
    <property type="term" value="P:transmembrane transport"/>
    <property type="evidence" value="ECO:0007669"/>
    <property type="project" value="TreeGrafter"/>
</dbReference>
<dbReference type="PANTHER" id="PTHR31145:SF2">
    <property type="entry name" value="FLAVIN CARRIER PROTEIN 2"/>
    <property type="match status" value="1"/>
</dbReference>
<evidence type="ECO:0000256" key="8">
    <source>
        <dbReference type="SAM" id="Phobius"/>
    </source>
</evidence>
<feature type="transmembrane region" description="Helical" evidence="8">
    <location>
        <begin position="497"/>
        <end position="519"/>
    </location>
</feature>
<sequence>MAGVRRLQWLLALFGVGLVTAHVMGLPANIAKVVPEDEELLFTSTISYCEPPQQFIVDNMDAVFHRNNGTLDFDIVAQSLPNNATLTVFADIYAYGEDFLATSIDLCKIGDGSLCPLPSYNFAGSGVYNIPDEYKEKLPGIVYKVPSLEVFGYLRLMRTGTAETLGCLQITFSNGLTTKTQRVVWATVVVIVVASALAVLCTLWTDSLSALQWRVLDILGTMHIVVMISMLTMITPAAYFDYSLNLAWTFGLIYIKSVQRSILSSREDTGSNDLQLEYGGLLEAKYSRLANLYPSLVLNAQKEPKNILSTNLLHTFLDADTDADTMLAKRKIYAPNTGPGGEMEKGGGSRKVALANEPISFSHTGIFHYAEGNDISPYSAFLTVLVNWLFVVCIALAVFGVVLVLWYLLGRRRASTYDPVSSEMEPVHDTKDLMKPTRQAFMMPLQRVKQRYPRKSPRTLARFYFQVVRPLSLRVYEAATTPLLILIFFQWAHSNSWVSQVSASVIFGVMVCIWLVTYVPIFSHVYRTRDPASLYYSCATSPWDTHSAAVRLGSPVHLYKPKYYWFVVVQLLCVIIRACFVAFPQGTDLLLRQAVGLLVLDVLLFIVLCVLRPYRDKMSMFVQCILTVFRVILWVVCIVLSTQVNIWGIPRAVLGFVLLGVSALAIVFIFFILLWDILACVFSRHQRWTTRYAESLSSAPGEANDREPSSHYKDQGNAADAAYHDANPTEAWQAPENQQHAPEVVLVPFPAQQSRHLLAHSENF</sequence>
<accession>A0A2N1JAN1</accession>
<evidence type="ECO:0000256" key="4">
    <source>
        <dbReference type="ARBA" id="ARBA00022729"/>
    </source>
</evidence>
<dbReference type="AlphaFoldDB" id="A0A2N1JAN1"/>
<feature type="compositionally biased region" description="Basic and acidic residues" evidence="7">
    <location>
        <begin position="703"/>
        <end position="714"/>
    </location>
</feature>
<dbReference type="PANTHER" id="PTHR31145">
    <property type="entry name" value="INTEGRAL MEMBRANE PROTEIN (AFU_ORTHOLOGUE AFUA_7G01610)"/>
    <property type="match status" value="1"/>
</dbReference>
<evidence type="ECO:0000259" key="10">
    <source>
        <dbReference type="SMART" id="SM01320"/>
    </source>
</evidence>
<dbReference type="SMART" id="SM01320">
    <property type="entry name" value="TRP_N"/>
    <property type="match status" value="1"/>
</dbReference>
<feature type="signal peptide" evidence="9">
    <location>
        <begin position="1"/>
        <end position="21"/>
    </location>
</feature>
<dbReference type="InterPro" id="IPR032800">
    <property type="entry name" value="TRP_N"/>
</dbReference>
<feature type="transmembrane region" description="Helical" evidence="8">
    <location>
        <begin position="589"/>
        <end position="611"/>
    </location>
</feature>
<keyword evidence="12" id="KW-1185">Reference proteome</keyword>
<feature type="transmembrane region" description="Helical" evidence="8">
    <location>
        <begin position="471"/>
        <end position="491"/>
    </location>
</feature>
<feature type="region of interest" description="Disordered" evidence="7">
    <location>
        <begin position="698"/>
        <end position="717"/>
    </location>
</feature>
<dbReference type="GO" id="GO:0009272">
    <property type="term" value="P:fungal-type cell wall biogenesis"/>
    <property type="evidence" value="ECO:0007669"/>
    <property type="project" value="TreeGrafter"/>
</dbReference>
<dbReference type="Pfam" id="PF06011">
    <property type="entry name" value="TRP"/>
    <property type="match status" value="1"/>
</dbReference>
<comment type="subcellular location">
    <subcellularLocation>
        <location evidence="1">Membrane</location>
        <topology evidence="1">Multi-pass membrane protein</topology>
    </subcellularLocation>
</comment>
<dbReference type="InterPro" id="IPR040241">
    <property type="entry name" value="TRP_Flc/Pkd2-like"/>
</dbReference>
<dbReference type="InterPro" id="IPR010308">
    <property type="entry name" value="TRP_C"/>
</dbReference>